<evidence type="ECO:0008006" key="4">
    <source>
        <dbReference type="Google" id="ProtNLM"/>
    </source>
</evidence>
<evidence type="ECO:0000256" key="1">
    <source>
        <dbReference type="SAM" id="Phobius"/>
    </source>
</evidence>
<keyword evidence="1" id="KW-1133">Transmembrane helix</keyword>
<dbReference type="RefSeq" id="WP_377556478.1">
    <property type="nucleotide sequence ID" value="NZ_JBHUHQ010000014.1"/>
</dbReference>
<reference evidence="3" key="1">
    <citation type="journal article" date="2019" name="Int. J. Syst. Evol. Microbiol.">
        <title>The Global Catalogue of Microorganisms (GCM) 10K type strain sequencing project: providing services to taxonomists for standard genome sequencing and annotation.</title>
        <authorList>
            <consortium name="The Broad Institute Genomics Platform"/>
            <consortium name="The Broad Institute Genome Sequencing Center for Infectious Disease"/>
            <person name="Wu L."/>
            <person name="Ma J."/>
        </authorList>
    </citation>
    <scope>NUCLEOTIDE SEQUENCE [LARGE SCALE GENOMIC DNA]</scope>
    <source>
        <strain evidence="3">R28</strain>
    </source>
</reference>
<evidence type="ECO:0000313" key="3">
    <source>
        <dbReference type="Proteomes" id="UP001597383"/>
    </source>
</evidence>
<proteinExistence type="predicted"/>
<accession>A0ABW4VZK3</accession>
<organism evidence="2 3">
    <name type="scientific">Ornithinibacillus salinisoli</name>
    <dbReference type="NCBI Taxonomy" id="1848459"/>
    <lineage>
        <taxon>Bacteria</taxon>
        <taxon>Bacillati</taxon>
        <taxon>Bacillota</taxon>
        <taxon>Bacilli</taxon>
        <taxon>Bacillales</taxon>
        <taxon>Bacillaceae</taxon>
        <taxon>Ornithinibacillus</taxon>
    </lineage>
</organism>
<protein>
    <recommendedName>
        <fullName evidence="4">DUF5590 domain-containing protein</fullName>
    </recommendedName>
</protein>
<keyword evidence="3" id="KW-1185">Reference proteome</keyword>
<gene>
    <name evidence="2" type="ORF">ACFSJF_07835</name>
</gene>
<keyword evidence="1" id="KW-0812">Transmembrane</keyword>
<dbReference type="EMBL" id="JBHUHQ010000014">
    <property type="protein sequence ID" value="MFD2044171.1"/>
    <property type="molecule type" value="Genomic_DNA"/>
</dbReference>
<evidence type="ECO:0000313" key="2">
    <source>
        <dbReference type="EMBL" id="MFD2044171.1"/>
    </source>
</evidence>
<feature type="transmembrane region" description="Helical" evidence="1">
    <location>
        <begin position="6"/>
        <end position="24"/>
    </location>
</feature>
<dbReference type="Proteomes" id="UP001597383">
    <property type="component" value="Unassembled WGS sequence"/>
</dbReference>
<keyword evidence="1" id="KW-0472">Membrane</keyword>
<name>A0ABW4VZK3_9BACI</name>
<comment type="caution">
    <text evidence="2">The sequence shown here is derived from an EMBL/GenBank/DDBJ whole genome shotgun (WGS) entry which is preliminary data.</text>
</comment>
<sequence length="173" mass="19782">MRKELYRLGIIAVLLAGIIIYVDFNNRISSFSTPTEALRNLEDPTLEIQEILETIYVDDHYAYLYFYSEITEPKDYICVSTFRKGTYGWKYVDMFGGGKITKDNTNGSLKSGDGDYLLGFATAEVASVQLEEQKADLLPLVGTDFQLWVFHRLDPALIDREIQFFDTNGKVIH</sequence>